<evidence type="ECO:0000313" key="2">
    <source>
        <dbReference type="Proteomes" id="UP000805704"/>
    </source>
</evidence>
<proteinExistence type="predicted"/>
<keyword evidence="2" id="KW-1185">Reference proteome</keyword>
<keyword evidence="1" id="KW-0675">Receptor</keyword>
<evidence type="ECO:0000313" key="1">
    <source>
        <dbReference type="EMBL" id="KAG8012761.1"/>
    </source>
</evidence>
<name>A0ACB7FEQ6_NIBAL</name>
<reference evidence="1" key="1">
    <citation type="submission" date="2020-04" db="EMBL/GenBank/DDBJ databases">
        <title>A chromosome-scale assembly and high-density genetic map of the yellow drum (Nibea albiflora) genome.</title>
        <authorList>
            <person name="Xu D."/>
            <person name="Zhang W."/>
            <person name="Chen R."/>
            <person name="Tan P."/>
            <person name="Wang L."/>
            <person name="Song H."/>
            <person name="Tian L."/>
            <person name="Zhu Q."/>
            <person name="Wang B."/>
        </authorList>
    </citation>
    <scope>NUCLEOTIDE SEQUENCE</scope>
    <source>
        <strain evidence="1">ZJHYS-2018</strain>
    </source>
</reference>
<protein>
    <submittedName>
        <fullName evidence="1">Nuclear receptor subfamily 2 group C member 1</fullName>
    </submittedName>
</protein>
<gene>
    <name evidence="1" type="primary">NR2C1</name>
    <name evidence="1" type="ORF">GBF38_020657</name>
</gene>
<organism evidence="1 2">
    <name type="scientific">Nibea albiflora</name>
    <name type="common">Yellow drum</name>
    <name type="synonym">Corvina albiflora</name>
    <dbReference type="NCBI Taxonomy" id="240163"/>
    <lineage>
        <taxon>Eukaryota</taxon>
        <taxon>Metazoa</taxon>
        <taxon>Chordata</taxon>
        <taxon>Craniata</taxon>
        <taxon>Vertebrata</taxon>
        <taxon>Euteleostomi</taxon>
        <taxon>Actinopterygii</taxon>
        <taxon>Neopterygii</taxon>
        <taxon>Teleostei</taxon>
        <taxon>Neoteleostei</taxon>
        <taxon>Acanthomorphata</taxon>
        <taxon>Eupercaria</taxon>
        <taxon>Sciaenidae</taxon>
        <taxon>Nibea</taxon>
    </lineage>
</organism>
<accession>A0ACB7FEQ6</accession>
<dbReference type="Proteomes" id="UP000805704">
    <property type="component" value="Chromosome 12"/>
</dbReference>
<sequence>MRELPSPPAEKTSKNIFGGIKPSRSSLGKQRAKSFSGADLVRSEGQKRNSFRKLLDLKLSVKILPKLIVKGSQSSECVANDNEQSVDRDQDGCQEYFKPERKFSCPLIGVEQSVDGDEFSVGREDDVYYENIPHYEEIPDYVNVHVGEAVASPQASFTEPSTWQSTMYNDEGIYEEQEPYMSFERNAGRTQCQTPTDCDRSSVDEEVAPLDDGASDDDVLANTSDEENDSSSISSKGDAEQPEESQMKSGQKKSKIHHIATEIMTSESVFVDVLKLLHVDFRDAVSKASAQSGKPVIEDRLLNQILYSLPQLYELNENLLRELKERVAKWEENAQVADIFLKKGPYLKMYSTYIREFDRNVALLEEQTKRNPAFGAVVREFEASPRCANLALKHYLLKPVQRIPQYQLLLTDYLKNLSEDSDDYKDTQAALAIVKEVANHANDIMKQGDNFQKLIQVQCSLNGHHEIVQPGRIFLKEGILKKLSRKVMQPRMFFLFNDTLLYTTPVQSGQYKLNNMLSLAGMKVSKPSQEAYQNELNIESVERSFILSASSATERDEWLEAISTAISDYTRKKISFIPGKSLEEVVCQSCSSNKHCLEYLKNQLARVCDQCYPVLQQQKSKQALSAGVSPGNRATFAFSRKHKKIPAALKEVSANTDSSMSGYLQRSKANKKQGKRLWFVIKDKVLYTYAASEIVTDQQTGQKIQIVTALEPSSPGKQQFILANADYSPGGKVILAKQEGSPNKVILAAPDSSGVNQLLFASPELAGQQIQFVTEGSDQSLVKPVVEYCVVCGDKASGRHYGAVSCEGCKGFFKRSIRKNLVYTCRGSGECAINKLHRNRCQYCRLQRCIALGMKQDSVQCERKPVEVTREKSVNCAASTEKIYIRKNLCSPLAATPTFVSDKETARSTSLLESSMLLNIQQPFSKLENTILIPASPDKQDDPSQGDLGTLANVVTSLAHLNKAREASDSGNDLMGVETLSNGDSSMTDIQGDEQTASDITRAFDTLAKVLHPADGSAGESLEATMQLMSGDQSGPVVELEGPLLSDGHIPFKLMMPLPVPEYLNVNYICESASRLLFLSMHWARSIPAFQTLGGQDNDINLMKACWNELFALGLAQCSNVMNVGTILSAIIAHLQTSLQEDKLSPERVKLVMEHIWRMQEFCNSMIKLTPDSYEYAYLKAIVLFSPDHPGIDNTPQIERFQEKAYMELQDYVTRTYPEDSYRLSKLLLRLPALRLISAAVTEELFFAGLIGNVQIDSIIPYILKMESTDYNSQAVSGV</sequence>
<comment type="caution">
    <text evidence="1">The sequence shown here is derived from an EMBL/GenBank/DDBJ whole genome shotgun (WGS) entry which is preliminary data.</text>
</comment>
<dbReference type="EMBL" id="CM024800">
    <property type="protein sequence ID" value="KAG8012761.1"/>
    <property type="molecule type" value="Genomic_DNA"/>
</dbReference>